<feature type="domain" description="Heparan-alpha-glucosaminide N-acetyltransferase catalytic" evidence="2">
    <location>
        <begin position="3"/>
        <end position="212"/>
    </location>
</feature>
<dbReference type="Pfam" id="PF07786">
    <property type="entry name" value="HGSNAT_cat"/>
    <property type="match status" value="1"/>
</dbReference>
<evidence type="ECO:0000259" key="2">
    <source>
        <dbReference type="Pfam" id="PF07786"/>
    </source>
</evidence>
<reference evidence="3 4" key="1">
    <citation type="submission" date="2018-10" db="EMBL/GenBank/DDBJ databases">
        <authorList>
            <person name="Zhang X."/>
        </authorList>
    </citation>
    <scope>NUCLEOTIDE SEQUENCE [LARGE SCALE GENOMIC DNA]</scope>
    <source>
        <strain evidence="3 4">SK-G1</strain>
    </source>
</reference>
<dbReference type="InterPro" id="IPR012429">
    <property type="entry name" value="HGSNAT_cat"/>
</dbReference>
<dbReference type="AlphaFoldDB" id="A0A3G2R3R4"/>
<evidence type="ECO:0000256" key="1">
    <source>
        <dbReference type="SAM" id="Phobius"/>
    </source>
</evidence>
<organism evidence="3 4">
    <name type="scientific">Biomaibacter acetigenes</name>
    <dbReference type="NCBI Taxonomy" id="2316383"/>
    <lineage>
        <taxon>Bacteria</taxon>
        <taxon>Bacillati</taxon>
        <taxon>Bacillota</taxon>
        <taxon>Clostridia</taxon>
        <taxon>Thermosediminibacterales</taxon>
        <taxon>Tepidanaerobacteraceae</taxon>
        <taxon>Biomaibacter</taxon>
    </lineage>
</organism>
<accession>A0A3G2R3R4</accession>
<keyword evidence="1" id="KW-0812">Transmembrane</keyword>
<proteinExistence type="predicted"/>
<sequence length="227" mass="26476">MKRIVEIDFFRGIAIFLMMIFHTVFNLNYFLGMNIEYAKGFWYYEGKLSAIMFMVLAGISSNFSKRTTKRGLKIFALGMLLTAITFLLDREMYIKFGILHFMGISYLLSPLLKKIDTGISFLLGITIIIIGDIFYELTVNSPQLYPLGLMNKDFASLDYYPLFPYLGVFIFGIIFYRMVYMRGKRILPMDLKPNLLSEMGRYSLVIYLFHQPVILGLLYLSKYLNLF</sequence>
<feature type="transmembrane region" description="Helical" evidence="1">
    <location>
        <begin position="201"/>
        <end position="220"/>
    </location>
</feature>
<feature type="transmembrane region" description="Helical" evidence="1">
    <location>
        <begin position="119"/>
        <end position="139"/>
    </location>
</feature>
<feature type="transmembrane region" description="Helical" evidence="1">
    <location>
        <begin position="12"/>
        <end position="35"/>
    </location>
</feature>
<feature type="transmembrane region" description="Helical" evidence="1">
    <location>
        <begin position="41"/>
        <end position="59"/>
    </location>
</feature>
<name>A0A3G2R3R4_9FIRM</name>
<protein>
    <submittedName>
        <fullName evidence="3">DUF1624 domain-containing protein</fullName>
    </submittedName>
</protein>
<keyword evidence="1" id="KW-1133">Transmembrane helix</keyword>
<evidence type="ECO:0000313" key="4">
    <source>
        <dbReference type="Proteomes" id="UP000280960"/>
    </source>
</evidence>
<gene>
    <name evidence="3" type="ORF">D2962_04580</name>
</gene>
<keyword evidence="1" id="KW-0472">Membrane</keyword>
<dbReference type="KEGG" id="bacg:D2962_04580"/>
<dbReference type="Proteomes" id="UP000280960">
    <property type="component" value="Chromosome"/>
</dbReference>
<keyword evidence="4" id="KW-1185">Reference proteome</keyword>
<dbReference type="RefSeq" id="WP_122014271.1">
    <property type="nucleotide sequence ID" value="NZ_CP033169.1"/>
</dbReference>
<dbReference type="EMBL" id="CP033169">
    <property type="protein sequence ID" value="AYO29975.1"/>
    <property type="molecule type" value="Genomic_DNA"/>
</dbReference>
<feature type="transmembrane region" description="Helical" evidence="1">
    <location>
        <begin position="159"/>
        <end position="180"/>
    </location>
</feature>
<evidence type="ECO:0000313" key="3">
    <source>
        <dbReference type="EMBL" id="AYO29975.1"/>
    </source>
</evidence>
<feature type="transmembrane region" description="Helical" evidence="1">
    <location>
        <begin position="94"/>
        <end position="112"/>
    </location>
</feature>
<feature type="transmembrane region" description="Helical" evidence="1">
    <location>
        <begin position="71"/>
        <end position="88"/>
    </location>
</feature>